<name>A0ABU1NV07_9BACL</name>
<reference evidence="1 2" key="1">
    <citation type="submission" date="2023-07" db="EMBL/GenBank/DDBJ databases">
        <title>Sorghum-associated microbial communities from plants grown in Nebraska, USA.</title>
        <authorList>
            <person name="Schachtman D."/>
        </authorList>
    </citation>
    <scope>NUCLEOTIDE SEQUENCE [LARGE SCALE GENOMIC DNA]</scope>
    <source>
        <strain evidence="1 2">CC258</strain>
    </source>
</reference>
<dbReference type="RefSeq" id="WP_310226625.1">
    <property type="nucleotide sequence ID" value="NZ_JAVDSB010000003.1"/>
</dbReference>
<dbReference type="PANTHER" id="PTHR12697:SF5">
    <property type="entry name" value="DEOXYHYPUSINE HYDROXYLASE"/>
    <property type="match status" value="1"/>
</dbReference>
<evidence type="ECO:0000313" key="1">
    <source>
        <dbReference type="EMBL" id="MDR6551164.1"/>
    </source>
</evidence>
<protein>
    <recommendedName>
        <fullName evidence="3">Phytanoyl-CoA dioxygenase</fullName>
    </recommendedName>
</protein>
<dbReference type="PANTHER" id="PTHR12697">
    <property type="entry name" value="PBS LYASE HEAT-LIKE PROTEIN"/>
    <property type="match status" value="1"/>
</dbReference>
<dbReference type="SUPFAM" id="SSF48371">
    <property type="entry name" value="ARM repeat"/>
    <property type="match status" value="1"/>
</dbReference>
<dbReference type="InterPro" id="IPR016024">
    <property type="entry name" value="ARM-type_fold"/>
</dbReference>
<dbReference type="Gene3D" id="1.25.10.10">
    <property type="entry name" value="Leucine-rich Repeat Variant"/>
    <property type="match status" value="2"/>
</dbReference>
<comment type="caution">
    <text evidence="1">The sequence shown here is derived from an EMBL/GenBank/DDBJ whole genome shotgun (WGS) entry which is preliminary data.</text>
</comment>
<dbReference type="InterPro" id="IPR008775">
    <property type="entry name" value="Phytyl_CoA_dOase-like"/>
</dbReference>
<dbReference type="SMART" id="SM00567">
    <property type="entry name" value="EZ_HEAT"/>
    <property type="match status" value="4"/>
</dbReference>
<dbReference type="Pfam" id="PF03130">
    <property type="entry name" value="HEAT_PBS"/>
    <property type="match status" value="1"/>
</dbReference>
<dbReference type="Pfam" id="PF13646">
    <property type="entry name" value="HEAT_2"/>
    <property type="match status" value="1"/>
</dbReference>
<dbReference type="SUPFAM" id="SSF51197">
    <property type="entry name" value="Clavaminate synthase-like"/>
    <property type="match status" value="1"/>
</dbReference>
<dbReference type="Proteomes" id="UP001267290">
    <property type="component" value="Unassembled WGS sequence"/>
</dbReference>
<accession>A0ABU1NV07</accession>
<dbReference type="InterPro" id="IPR004155">
    <property type="entry name" value="PBS_lyase_HEAT"/>
</dbReference>
<organism evidence="1 2">
    <name type="scientific">Paenibacillus qinlingensis</name>
    <dbReference type="NCBI Taxonomy" id="1837343"/>
    <lineage>
        <taxon>Bacteria</taxon>
        <taxon>Bacillati</taxon>
        <taxon>Bacillota</taxon>
        <taxon>Bacilli</taxon>
        <taxon>Bacillales</taxon>
        <taxon>Paenibacillaceae</taxon>
        <taxon>Paenibacillus</taxon>
    </lineage>
</organism>
<evidence type="ECO:0000313" key="2">
    <source>
        <dbReference type="Proteomes" id="UP001267290"/>
    </source>
</evidence>
<dbReference type="EMBL" id="JAVDSB010000003">
    <property type="protein sequence ID" value="MDR6551164.1"/>
    <property type="molecule type" value="Genomic_DNA"/>
</dbReference>
<dbReference type="Gene3D" id="2.60.120.620">
    <property type="entry name" value="q2cbj1_9rhob like domain"/>
    <property type="match status" value="1"/>
</dbReference>
<keyword evidence="2" id="KW-1185">Reference proteome</keyword>
<dbReference type="InterPro" id="IPR011989">
    <property type="entry name" value="ARM-like"/>
</dbReference>
<sequence length="470" mass="52246">MQSHTPLLLTDEQMRTFITNGCLILKTDFPREFHESLVEQLNTVYTEEGNPGNNLLPRIRELGKVFDHPVVTGALTSVLGPNYMMHAHRHGHFNASSVAGGWHKDSYWGYKRMRNHHPQWAMIMYFPQDTPVELGPTGILPGTQNYESRTFEGNEQEAEVLANGEAGTFALIHYDIWHRSTPNVLGQPRYMLKFEFMRTELPLSPSWNNQEREWRKPEGLQLPIAEHDLMWEETWNWLSGQVGSIANTIDSNPDRIKELAAALRNFEPHAINAAYELAASGQQGVDALLQALHSDDKNVSRIAAYGLSVAGSEAVSGLVAALTEESSEEIISHAVFALGELRGLASEAVPALVNLMQHASETIRCAIVDALGLMEEGHAQVVDCLANSLQDESAQVRFMSSLALSRLGAHAEAAIPQLAVALDDENRYVRAHAAESLRYVGTERAKDTLIKFLLDARWCPTTTAKNAFYP</sequence>
<evidence type="ECO:0008006" key="3">
    <source>
        <dbReference type="Google" id="ProtNLM"/>
    </source>
</evidence>
<proteinExistence type="predicted"/>
<dbReference type="Pfam" id="PF05721">
    <property type="entry name" value="PhyH"/>
    <property type="match status" value="1"/>
</dbReference>
<gene>
    <name evidence="1" type="ORF">J2736_002351</name>
</gene>